<evidence type="ECO:0000313" key="2">
    <source>
        <dbReference type="EMBL" id="PHH62534.1"/>
    </source>
</evidence>
<feature type="compositionally biased region" description="Low complexity" evidence="1">
    <location>
        <begin position="162"/>
        <end position="174"/>
    </location>
</feature>
<feature type="region of interest" description="Disordered" evidence="1">
    <location>
        <begin position="856"/>
        <end position="899"/>
    </location>
</feature>
<proteinExistence type="predicted"/>
<dbReference type="Proteomes" id="UP000226192">
    <property type="component" value="Unassembled WGS sequence"/>
</dbReference>
<keyword evidence="3" id="KW-1185">Reference proteome</keyword>
<feature type="compositionally biased region" description="Polar residues" evidence="1">
    <location>
        <begin position="460"/>
        <end position="476"/>
    </location>
</feature>
<dbReference type="EMBL" id="NJET01000069">
    <property type="protein sequence ID" value="PHH62534.1"/>
    <property type="molecule type" value="Genomic_DNA"/>
</dbReference>
<organism evidence="2 3">
    <name type="scientific">Ophiocordyceps australis</name>
    <dbReference type="NCBI Taxonomy" id="1399860"/>
    <lineage>
        <taxon>Eukaryota</taxon>
        <taxon>Fungi</taxon>
        <taxon>Dikarya</taxon>
        <taxon>Ascomycota</taxon>
        <taxon>Pezizomycotina</taxon>
        <taxon>Sordariomycetes</taxon>
        <taxon>Hypocreomycetidae</taxon>
        <taxon>Hypocreales</taxon>
        <taxon>Ophiocordycipitaceae</taxon>
        <taxon>Ophiocordyceps</taxon>
    </lineage>
</organism>
<protein>
    <recommendedName>
        <fullName evidence="4">S-adenosylmethionine-dependent methyltransferase-like protein</fullName>
    </recommendedName>
</protein>
<feature type="compositionally biased region" description="Pro residues" evidence="1">
    <location>
        <begin position="94"/>
        <end position="112"/>
    </location>
</feature>
<feature type="compositionally biased region" description="Polar residues" evidence="1">
    <location>
        <begin position="68"/>
        <end position="78"/>
    </location>
</feature>
<feature type="region of interest" description="Disordered" evidence="1">
    <location>
        <begin position="263"/>
        <end position="476"/>
    </location>
</feature>
<feature type="compositionally biased region" description="Basic and acidic residues" evidence="1">
    <location>
        <begin position="590"/>
        <end position="599"/>
    </location>
</feature>
<evidence type="ECO:0000313" key="3">
    <source>
        <dbReference type="Proteomes" id="UP000226192"/>
    </source>
</evidence>
<dbReference type="AlphaFoldDB" id="A0A2C5Y6E0"/>
<evidence type="ECO:0000256" key="1">
    <source>
        <dbReference type="SAM" id="MobiDB-lite"/>
    </source>
</evidence>
<dbReference type="STRING" id="1399860.A0A2C5Y6E0"/>
<gene>
    <name evidence="2" type="ORF">CDD81_6920</name>
</gene>
<name>A0A2C5Y6E0_9HYPO</name>
<feature type="compositionally biased region" description="Polar residues" evidence="1">
    <location>
        <begin position="391"/>
        <end position="400"/>
    </location>
</feature>
<feature type="compositionally biased region" description="Basic and acidic residues" evidence="1">
    <location>
        <begin position="876"/>
        <end position="893"/>
    </location>
</feature>
<feature type="compositionally biased region" description="Low complexity" evidence="1">
    <location>
        <begin position="136"/>
        <end position="153"/>
    </location>
</feature>
<feature type="region of interest" description="Disordered" evidence="1">
    <location>
        <begin position="545"/>
        <end position="599"/>
    </location>
</feature>
<feature type="compositionally biased region" description="Pro residues" evidence="1">
    <location>
        <begin position="335"/>
        <end position="345"/>
    </location>
</feature>
<feature type="compositionally biased region" description="Low complexity" evidence="1">
    <location>
        <begin position="15"/>
        <end position="33"/>
    </location>
</feature>
<accession>A0A2C5Y6E0</accession>
<comment type="caution">
    <text evidence="2">The sequence shown here is derived from an EMBL/GenBank/DDBJ whole genome shotgun (WGS) entry which is preliminary data.</text>
</comment>
<feature type="compositionally biased region" description="Basic and acidic residues" evidence="1">
    <location>
        <begin position="302"/>
        <end position="312"/>
    </location>
</feature>
<dbReference type="OrthoDB" id="4155914at2759"/>
<feature type="region of interest" description="Disordered" evidence="1">
    <location>
        <begin position="492"/>
        <end position="527"/>
    </location>
</feature>
<feature type="compositionally biased region" description="Polar residues" evidence="1">
    <location>
        <begin position="263"/>
        <end position="280"/>
    </location>
</feature>
<sequence>MPGFVGRLSNKQGNRSAASSDDADTARSSAWSWGPRSGRQPPASPASADASLPPWQPMASNGADHEAQSTPDAPSASSGHHEHPMSSLRGVNDVPPPQPQPQPLPQPLPLLPMPLDTLGLYSPTSAAPHTPSHHYTQPTPQAQLRQLRQPQQHQFDRASFLPASADDPGSPSSDIQQPTPEKRSTRRLIKNIFSSSARNSTDNHDNTTGLARRPSKRASNPPVIKTNLSQPASDRDWQSPGSLSFQVSPLQGVGEVDEYNPSLTSVSLDASPYTDITGQQREVGGGYQLPSDISLQHHIRQREKEQLDEHQSQHQSQHQPLHPLQHPLQHQQQPQPQPQPQPQLQPQPQSQSQLQLQSQSQSPPLASQSPLQRRATLHTQGQRHSLYCDPQQPSTASQNHHVPHTRPQLFYHPSCPPRQDLYQYPSDPHEPLAHQLKVPATQCPDKDPQLSHPAPDSGSPLLNQQYHQQTSDTRHNAASNIHTLDTVSLQHSISDDDEHDDDLSREQHDMPLPSNRRIDAEKASRGQGEIAAALPAFRQGSAVSLTSANPLSPPPAQAGPQNPAYRGDRPSQYDGPAAEQDRNSPQLSGNDREAEGDKQFKDLLTKYKNVKRLYFEGKSHVEQLSNRVEQLQNAVANQRMSQSRTAWDDNEYATRFSRLSGAIQNLSFNIRKDWRSLPSWLEGYASPEAVKTGKQEMTAVGRAIISRWLVDEVFNKCFHPGLDPQLSCQLKEIELSIRGNASTMHSQEEFDALTTKIVSWRMATLDGLQKKLNSSATEENRTALANKTTTNLTGYLYQYLNNPPPAGVEGSTSMIAELAVAIASNMPLESRDVAIMLPLPGDVVQPQLMEADKVGLPTLDSQRGDTEAAVDEDADEASKSRDKPAKARGDKTRAGPSKDNGKVRFAGFVALEVRGRQVLLKAPVWTM</sequence>
<feature type="region of interest" description="Disordered" evidence="1">
    <location>
        <begin position="1"/>
        <end position="243"/>
    </location>
</feature>
<reference evidence="2 3" key="1">
    <citation type="submission" date="2017-06" db="EMBL/GenBank/DDBJ databases">
        <title>Ant-infecting Ophiocordyceps genomes reveal a high diversity of potential behavioral manipulation genes and a possible major role for enterotoxins.</title>
        <authorList>
            <person name="De Bekker C."/>
            <person name="Evans H.C."/>
            <person name="Brachmann A."/>
            <person name="Hughes D.P."/>
        </authorList>
    </citation>
    <scope>NUCLEOTIDE SEQUENCE [LARGE SCALE GENOMIC DNA]</scope>
    <source>
        <strain evidence="2 3">Map64</strain>
    </source>
</reference>
<evidence type="ECO:0008006" key="4">
    <source>
        <dbReference type="Google" id="ProtNLM"/>
    </source>
</evidence>
<feature type="compositionally biased region" description="Low complexity" evidence="1">
    <location>
        <begin position="346"/>
        <end position="372"/>
    </location>
</feature>
<feature type="compositionally biased region" description="Low complexity" evidence="1">
    <location>
        <begin position="313"/>
        <end position="334"/>
    </location>
</feature>